<evidence type="ECO:0000256" key="1">
    <source>
        <dbReference type="ARBA" id="ARBA00022679"/>
    </source>
</evidence>
<dbReference type="PANTHER" id="PTHR46401">
    <property type="entry name" value="GLYCOSYLTRANSFERASE WBBK-RELATED"/>
    <property type="match status" value="1"/>
</dbReference>
<evidence type="ECO:0000313" key="3">
    <source>
        <dbReference type="EMBL" id="NLV10502.1"/>
    </source>
</evidence>
<dbReference type="GO" id="GO:0016757">
    <property type="term" value="F:glycosyltransferase activity"/>
    <property type="evidence" value="ECO:0007669"/>
    <property type="project" value="TreeGrafter"/>
</dbReference>
<evidence type="ECO:0000259" key="2">
    <source>
        <dbReference type="Pfam" id="PF13439"/>
    </source>
</evidence>
<dbReference type="Gene3D" id="3.40.50.2000">
    <property type="entry name" value="Glycogen Phosphorylase B"/>
    <property type="match status" value="2"/>
</dbReference>
<protein>
    <submittedName>
        <fullName evidence="3">Glycosyltransferase</fullName>
    </submittedName>
</protein>
<gene>
    <name evidence="3" type="ORF">GOC74_11245</name>
</gene>
<dbReference type="PANTHER" id="PTHR46401:SF2">
    <property type="entry name" value="GLYCOSYLTRANSFERASE WBBK-RELATED"/>
    <property type="match status" value="1"/>
</dbReference>
<dbReference type="Pfam" id="PF13439">
    <property type="entry name" value="Glyco_transf_4"/>
    <property type="match status" value="1"/>
</dbReference>
<evidence type="ECO:0000313" key="4">
    <source>
        <dbReference type="Proteomes" id="UP000608662"/>
    </source>
</evidence>
<dbReference type="Pfam" id="PF13692">
    <property type="entry name" value="Glyco_trans_1_4"/>
    <property type="match status" value="1"/>
</dbReference>
<accession>A0A847TWT8</accession>
<dbReference type="SUPFAM" id="SSF53756">
    <property type="entry name" value="UDP-Glycosyltransferase/glycogen phosphorylase"/>
    <property type="match status" value="1"/>
</dbReference>
<reference evidence="3" key="1">
    <citation type="submission" date="2019-12" db="EMBL/GenBank/DDBJ databases">
        <title>Whole-genome sequence of Halomicrobium mukohataei pws1.</title>
        <authorList>
            <person name="Verma D.K."/>
            <person name="Gopal K."/>
            <person name="Prasad E.S."/>
        </authorList>
    </citation>
    <scope>NUCLEOTIDE SEQUENCE</scope>
    <source>
        <strain evidence="3">Pws1</strain>
    </source>
</reference>
<dbReference type="Proteomes" id="UP000608662">
    <property type="component" value="Unassembled WGS sequence"/>
</dbReference>
<dbReference type="EMBL" id="WOYG01000001">
    <property type="protein sequence ID" value="NLV10502.1"/>
    <property type="molecule type" value="Genomic_DNA"/>
</dbReference>
<organism evidence="3 4">
    <name type="scientific">Halomicrobium mukohataei</name>
    <dbReference type="NCBI Taxonomy" id="57705"/>
    <lineage>
        <taxon>Archaea</taxon>
        <taxon>Methanobacteriati</taxon>
        <taxon>Methanobacteriota</taxon>
        <taxon>Stenosarchaea group</taxon>
        <taxon>Halobacteria</taxon>
        <taxon>Halobacteriales</taxon>
        <taxon>Haloarculaceae</taxon>
        <taxon>Halomicrobium</taxon>
    </lineage>
</organism>
<keyword evidence="1 3" id="KW-0808">Transferase</keyword>
<comment type="caution">
    <text evidence="3">The sequence shown here is derived from an EMBL/GenBank/DDBJ whole genome shotgun (WGS) entry which is preliminary data.</text>
</comment>
<proteinExistence type="predicted"/>
<dbReference type="InterPro" id="IPR028098">
    <property type="entry name" value="Glyco_trans_4-like_N"/>
</dbReference>
<feature type="domain" description="Glycosyltransferase subfamily 4-like N-terminal" evidence="2">
    <location>
        <begin position="13"/>
        <end position="210"/>
    </location>
</feature>
<dbReference type="RefSeq" id="WP_170094187.1">
    <property type="nucleotide sequence ID" value="NZ_WOYG01000001.1"/>
</dbReference>
<dbReference type="AlphaFoldDB" id="A0A847TWT8"/>
<sequence length="401" mass="45009">MNVLHVHTRSVGGGGAQVVSDLHSRLNKRTNINSKLVVKEKGDEQDDVVEMKGGFLDRGFTHLIERKAGLEGFGSFDSLKLPSLIRDHNTDIVHLHNIHGYYFNIFILRHIPDQVNLLWTFHDMWPITGNCTYAMGCERYQTRCGSCPQLDEYPELPFDTTPLLHRIKMRLFNQDIPVVTPSRWLGRHVAESRLNKPNIRYIPNGVDTEKFSPVDKCEARDIFDIGTDDFVLSFIASNPGDPRKGSKYVIEALNSVSQNHDVTLLTLGSEGFPNEMLNDSIDVRIPGYIPDEKVPYAYAAGDVCIVPSLADNCPLVPLEAMACGTPVIAFDVGGLSEQVTEGTGWLVPPHDTQALRDAILTAIERFPDSKMNNAARKRVVEKYEITQCVTQYQDLYNKILK</sequence>
<dbReference type="OrthoDB" id="131038at2157"/>
<name>A0A847TWT8_9EURY</name>